<feature type="compositionally biased region" description="Basic and acidic residues" evidence="1">
    <location>
        <begin position="537"/>
        <end position="551"/>
    </location>
</feature>
<protein>
    <submittedName>
        <fullName evidence="3">Uncharacterized protein</fullName>
    </submittedName>
</protein>
<feature type="compositionally biased region" description="Basic and acidic residues" evidence="1">
    <location>
        <begin position="583"/>
        <end position="600"/>
    </location>
</feature>
<dbReference type="OrthoDB" id="5990427at2759"/>
<keyword evidence="2" id="KW-0472">Membrane</keyword>
<feature type="compositionally biased region" description="Basic and acidic residues" evidence="1">
    <location>
        <begin position="473"/>
        <end position="485"/>
    </location>
</feature>
<feature type="compositionally biased region" description="Low complexity" evidence="1">
    <location>
        <begin position="75"/>
        <end position="119"/>
    </location>
</feature>
<evidence type="ECO:0000256" key="1">
    <source>
        <dbReference type="SAM" id="MobiDB-lite"/>
    </source>
</evidence>
<feature type="region of interest" description="Disordered" evidence="1">
    <location>
        <begin position="426"/>
        <end position="600"/>
    </location>
</feature>
<dbReference type="AlphaFoldDB" id="A0A2B4ST93"/>
<dbReference type="Proteomes" id="UP000225706">
    <property type="component" value="Unassembled WGS sequence"/>
</dbReference>
<keyword evidence="2" id="KW-1133">Transmembrane helix</keyword>
<feature type="region of interest" description="Disordered" evidence="1">
    <location>
        <begin position="75"/>
        <end position="139"/>
    </location>
</feature>
<feature type="compositionally biased region" description="Polar residues" evidence="1">
    <location>
        <begin position="120"/>
        <end position="131"/>
    </location>
</feature>
<name>A0A2B4ST93_STYPI</name>
<proteinExistence type="predicted"/>
<keyword evidence="2" id="KW-0812">Transmembrane</keyword>
<accession>A0A2B4ST93</accession>
<evidence type="ECO:0000313" key="3">
    <source>
        <dbReference type="EMBL" id="PFX31808.1"/>
    </source>
</evidence>
<dbReference type="EMBL" id="LSMT01000031">
    <property type="protein sequence ID" value="PFX31808.1"/>
    <property type="molecule type" value="Genomic_DNA"/>
</dbReference>
<gene>
    <name evidence="3" type="ORF">AWC38_SpisGene3410</name>
</gene>
<evidence type="ECO:0000256" key="2">
    <source>
        <dbReference type="SAM" id="Phobius"/>
    </source>
</evidence>
<sequence length="600" mass="65161">MITRPKRLSSTVGCCIRKPTRFSLSDLQEVFVMDAWKRVGLNAFLLLVLMMPTPVLGTSNSTALNSALKTAVASKSSSSSPATVPAPSGSLSASPSITDFPTAPDTTSKTTTVAEATTSGSLSASPSITDFSTAPDTTSKTTTVAAATASGSLSASSLRASLTLAASKASTKTPTAKVTLATGTGSVAVPSVHQSPSPSSSFNLPPSKSSFIPTGTLTPHQIKYPMIVAVTFKMTWGDLCPLLTLFKERLSQHLLEYKGYKNTEYYNVATDRIILINRDKNCDDKSFYDEEAVIEFYITDNSTVDSVSMANKTDIPITIKAFKILYDYWVNHLMVRLHEVFRKQVTKVELIEGAKDVTEKYQTEMTGGKRLGIGIGVCLAVILFLGIVYFCWTARRQVKNAGHTLNNKQMVFTNEDDDEPEEVVVHQRPQTLEKTPLLTDNQDGQRAFGAPSHEKPLEAPLVHPEPVNDFQEEPDKPTLEPKEEPIVSPGEPSAVPIKSFDEPEAEPIKSSDEGIEEQSKSPAAPEVTETESPPAESRPELAKEEDDKPASGEDDEEIKPDFGQSDHKDEDPTQGAINLAFEARAEAPGHEKEKDEETKF</sequence>
<feature type="transmembrane region" description="Helical" evidence="2">
    <location>
        <begin position="371"/>
        <end position="392"/>
    </location>
</feature>
<feature type="compositionally biased region" description="Polar residues" evidence="1">
    <location>
        <begin position="428"/>
        <end position="444"/>
    </location>
</feature>
<organism evidence="3 4">
    <name type="scientific">Stylophora pistillata</name>
    <name type="common">Smooth cauliflower coral</name>
    <dbReference type="NCBI Taxonomy" id="50429"/>
    <lineage>
        <taxon>Eukaryota</taxon>
        <taxon>Metazoa</taxon>
        <taxon>Cnidaria</taxon>
        <taxon>Anthozoa</taxon>
        <taxon>Hexacorallia</taxon>
        <taxon>Scleractinia</taxon>
        <taxon>Astrocoeniina</taxon>
        <taxon>Pocilloporidae</taxon>
        <taxon>Stylophora</taxon>
    </lineage>
</organism>
<comment type="caution">
    <text evidence="3">The sequence shown here is derived from an EMBL/GenBank/DDBJ whole genome shotgun (WGS) entry which is preliminary data.</text>
</comment>
<keyword evidence="4" id="KW-1185">Reference proteome</keyword>
<reference evidence="4" key="1">
    <citation type="journal article" date="2017" name="bioRxiv">
        <title>Comparative analysis of the genomes of Stylophora pistillata and Acropora digitifera provides evidence for extensive differences between species of corals.</title>
        <authorList>
            <person name="Voolstra C.R."/>
            <person name="Li Y."/>
            <person name="Liew Y.J."/>
            <person name="Baumgarten S."/>
            <person name="Zoccola D."/>
            <person name="Flot J.-F."/>
            <person name="Tambutte S."/>
            <person name="Allemand D."/>
            <person name="Aranda M."/>
        </authorList>
    </citation>
    <scope>NUCLEOTIDE SEQUENCE [LARGE SCALE GENOMIC DNA]</scope>
</reference>
<evidence type="ECO:0000313" key="4">
    <source>
        <dbReference type="Proteomes" id="UP000225706"/>
    </source>
</evidence>